<dbReference type="AlphaFoldDB" id="A0AAN6N6Y4"/>
<gene>
    <name evidence="2" type="ORF">QBC46DRAFT_387360</name>
</gene>
<accession>A0AAN6N6Y4</accession>
<dbReference type="InterPro" id="IPR037401">
    <property type="entry name" value="SnoaL-like"/>
</dbReference>
<evidence type="ECO:0000259" key="1">
    <source>
        <dbReference type="Pfam" id="PF13577"/>
    </source>
</evidence>
<dbReference type="Pfam" id="PF13577">
    <property type="entry name" value="SnoaL_4"/>
    <property type="match status" value="1"/>
</dbReference>
<proteinExistence type="predicted"/>
<dbReference type="EMBL" id="MU853807">
    <property type="protein sequence ID" value="KAK3939701.1"/>
    <property type="molecule type" value="Genomic_DNA"/>
</dbReference>
<dbReference type="Gene3D" id="3.10.450.50">
    <property type="match status" value="1"/>
</dbReference>
<protein>
    <recommendedName>
        <fullName evidence="1">SnoaL-like domain-containing protein</fullName>
    </recommendedName>
</protein>
<dbReference type="InterPro" id="IPR032710">
    <property type="entry name" value="NTF2-like_dom_sf"/>
</dbReference>
<feature type="domain" description="SnoaL-like" evidence="1">
    <location>
        <begin position="8"/>
        <end position="155"/>
    </location>
</feature>
<organism evidence="2 3">
    <name type="scientific">Diplogelasinospora grovesii</name>
    <dbReference type="NCBI Taxonomy" id="303347"/>
    <lineage>
        <taxon>Eukaryota</taxon>
        <taxon>Fungi</taxon>
        <taxon>Dikarya</taxon>
        <taxon>Ascomycota</taxon>
        <taxon>Pezizomycotina</taxon>
        <taxon>Sordariomycetes</taxon>
        <taxon>Sordariomycetidae</taxon>
        <taxon>Sordariales</taxon>
        <taxon>Diplogelasinosporaceae</taxon>
        <taxon>Diplogelasinospora</taxon>
    </lineage>
</organism>
<comment type="caution">
    <text evidence="2">The sequence shown here is derived from an EMBL/GenBank/DDBJ whole genome shotgun (WGS) entry which is preliminary data.</text>
</comment>
<dbReference type="SUPFAM" id="SSF54427">
    <property type="entry name" value="NTF2-like"/>
    <property type="match status" value="1"/>
</dbReference>
<dbReference type="Proteomes" id="UP001303473">
    <property type="component" value="Unassembled WGS sequence"/>
</dbReference>
<name>A0AAN6N6Y4_9PEZI</name>
<evidence type="ECO:0000313" key="2">
    <source>
        <dbReference type="EMBL" id="KAK3939701.1"/>
    </source>
</evidence>
<evidence type="ECO:0000313" key="3">
    <source>
        <dbReference type="Proteomes" id="UP001303473"/>
    </source>
</evidence>
<sequence length="176" mass="19273">MAYNIEQYLLDRANIHDTVTKLTICYDTQDIPTLIKDVFADEVDVDYTSILGGSPFRVGGSEWSERLGKIISAYDSTQHITTGLVINLPQPSGGTKQQRPDIVTVDAQAMATMVKASAATDAAGSILQNGGLLNIELERNQTLEEKGVNPWRITKYVVIKKWTMGNQGVNNTALSK</sequence>
<reference evidence="3" key="1">
    <citation type="journal article" date="2023" name="Mol. Phylogenet. Evol.">
        <title>Genome-scale phylogeny and comparative genomics of the fungal order Sordariales.</title>
        <authorList>
            <person name="Hensen N."/>
            <person name="Bonometti L."/>
            <person name="Westerberg I."/>
            <person name="Brannstrom I.O."/>
            <person name="Guillou S."/>
            <person name="Cros-Aarteil S."/>
            <person name="Calhoun S."/>
            <person name="Haridas S."/>
            <person name="Kuo A."/>
            <person name="Mondo S."/>
            <person name="Pangilinan J."/>
            <person name="Riley R."/>
            <person name="LaButti K."/>
            <person name="Andreopoulos B."/>
            <person name="Lipzen A."/>
            <person name="Chen C."/>
            <person name="Yan M."/>
            <person name="Daum C."/>
            <person name="Ng V."/>
            <person name="Clum A."/>
            <person name="Steindorff A."/>
            <person name="Ohm R.A."/>
            <person name="Martin F."/>
            <person name="Silar P."/>
            <person name="Natvig D.O."/>
            <person name="Lalanne C."/>
            <person name="Gautier V."/>
            <person name="Ament-Velasquez S.L."/>
            <person name="Kruys A."/>
            <person name="Hutchinson M.I."/>
            <person name="Powell A.J."/>
            <person name="Barry K."/>
            <person name="Miller A.N."/>
            <person name="Grigoriev I.V."/>
            <person name="Debuchy R."/>
            <person name="Gladieux P."/>
            <person name="Hiltunen Thoren M."/>
            <person name="Johannesson H."/>
        </authorList>
    </citation>
    <scope>NUCLEOTIDE SEQUENCE [LARGE SCALE GENOMIC DNA]</scope>
    <source>
        <strain evidence="3">CBS 340.73</strain>
    </source>
</reference>
<keyword evidence="3" id="KW-1185">Reference proteome</keyword>